<reference evidence="2" key="1">
    <citation type="submission" date="2022-03" db="EMBL/GenBank/DDBJ databases">
        <title>Genomic Encyclopedia of Type Strains, Phase III (KMG-III): the genomes of soil and plant-associated and newly described type strains.</title>
        <authorList>
            <person name="Whitman W."/>
        </authorList>
    </citation>
    <scope>NUCLEOTIDE SEQUENCE</scope>
    <source>
        <strain evidence="2">ANL 6-2</strain>
    </source>
</reference>
<feature type="signal peptide" evidence="1">
    <location>
        <begin position="1"/>
        <end position="23"/>
    </location>
</feature>
<dbReference type="PANTHER" id="PTHR11102:SF160">
    <property type="entry name" value="ERAD-ASSOCIATED E3 UBIQUITIN-PROTEIN LIGASE COMPONENT HRD3"/>
    <property type="match status" value="1"/>
</dbReference>
<protein>
    <submittedName>
        <fullName evidence="2">TPR repeat protein</fullName>
    </submittedName>
</protein>
<keyword evidence="1" id="KW-0732">Signal</keyword>
<dbReference type="RefSeq" id="WP_253476196.1">
    <property type="nucleotide sequence ID" value="NZ_JALJXV010000003.1"/>
</dbReference>
<dbReference type="PANTHER" id="PTHR11102">
    <property type="entry name" value="SEL-1-LIKE PROTEIN"/>
    <property type="match status" value="1"/>
</dbReference>
<dbReference type="InterPro" id="IPR050767">
    <property type="entry name" value="Sel1_AlgK"/>
</dbReference>
<evidence type="ECO:0000313" key="3">
    <source>
        <dbReference type="Proteomes" id="UP001205843"/>
    </source>
</evidence>
<gene>
    <name evidence="2" type="ORF">J2T57_001396</name>
</gene>
<dbReference type="Gene3D" id="1.25.40.10">
    <property type="entry name" value="Tetratricopeptide repeat domain"/>
    <property type="match status" value="4"/>
</dbReference>
<dbReference type="InterPro" id="IPR006597">
    <property type="entry name" value="Sel1-like"/>
</dbReference>
<dbReference type="Pfam" id="PF08238">
    <property type="entry name" value="Sel1"/>
    <property type="match status" value="9"/>
</dbReference>
<dbReference type="AlphaFoldDB" id="A0AAE3G3C3"/>
<evidence type="ECO:0000313" key="2">
    <source>
        <dbReference type="EMBL" id="MCP1674294.1"/>
    </source>
</evidence>
<comment type="caution">
    <text evidence="2">The sequence shown here is derived from an EMBL/GenBank/DDBJ whole genome shotgun (WGS) entry which is preliminary data.</text>
</comment>
<dbReference type="SUPFAM" id="SSF81901">
    <property type="entry name" value="HCP-like"/>
    <property type="match status" value="4"/>
</dbReference>
<dbReference type="SMART" id="SM00671">
    <property type="entry name" value="SEL1"/>
    <property type="match status" value="8"/>
</dbReference>
<feature type="chain" id="PRO_5042186604" evidence="1">
    <location>
        <begin position="24"/>
        <end position="613"/>
    </location>
</feature>
<name>A0AAE3G3C3_9GAMM</name>
<dbReference type="EMBL" id="JALJXV010000003">
    <property type="protein sequence ID" value="MCP1674294.1"/>
    <property type="molecule type" value="Genomic_DNA"/>
</dbReference>
<dbReference type="Proteomes" id="UP001205843">
    <property type="component" value="Unassembled WGS sequence"/>
</dbReference>
<organism evidence="2 3">
    <name type="scientific">Natronocella acetinitrilica</name>
    <dbReference type="NCBI Taxonomy" id="414046"/>
    <lineage>
        <taxon>Bacteria</taxon>
        <taxon>Pseudomonadati</taxon>
        <taxon>Pseudomonadota</taxon>
        <taxon>Gammaproteobacteria</taxon>
        <taxon>Chromatiales</taxon>
        <taxon>Ectothiorhodospiraceae</taxon>
        <taxon>Natronocella</taxon>
    </lineage>
</organism>
<evidence type="ECO:0000256" key="1">
    <source>
        <dbReference type="SAM" id="SignalP"/>
    </source>
</evidence>
<keyword evidence="3" id="KW-1185">Reference proteome</keyword>
<sequence length="613" mass="67468">MQGRVAGVVGLLGAALFAGAVQATTQAVAEDCAAQAAVGSVAFADIDPARAVPLCERAVAADPEDADLQAHLCRALVRAERVDEALAWCERSAAAGSAAGEFGLGNAFHNAIGVTRNDEEAMRWWRRAANQGLAAAQLNLAFGYETGGGVEEDVERALRWYSRAAEQGHAEAQYRLGRLYDDGWGVALPADLPALERHGVAASRGDADAQYALGLVYLLVGRSRVDAARGLNWMRRAADQGHAGAQWELGDLHQRGDGVEQDDVLAAELFRAAAEQGHAGAQTALGQAYASGRGVDEDEERARYWLRRALLSLTPTWQRETDEAWYQRAINMEVSDKEVALWLLERPGAGFAAAIWRTSGMISDGGDPLVAALFERAAWYQLLGGDAVEWRYANAVRGGGDDYERLVSEPLAAAEAGEVWAQEHVGWMYLYGLGLEHDENEARRWLLAAAERSYTPAMRYLSLMQQERERLLFWVDRAAELDDALAQYTRALIHLEQVDVITQYTDDGRKLREHGGDADALRAAKVRLRQAAERGLPQAQDTLARLYSLGGDYLQAEYWYQQAWEQLLGDRRGGLVRFYGRGHSEWLSGQARHWYERAAAQGHTDAMQMLESR</sequence>
<proteinExistence type="predicted"/>
<dbReference type="InterPro" id="IPR011990">
    <property type="entry name" value="TPR-like_helical_dom_sf"/>
</dbReference>
<accession>A0AAE3G3C3</accession>
<dbReference type="Pfam" id="PF14559">
    <property type="entry name" value="TPR_19"/>
    <property type="match status" value="1"/>
</dbReference>